<accession>A0ABN3I5A6</accession>
<dbReference type="InterPro" id="IPR039422">
    <property type="entry name" value="MarR/SlyA-like"/>
</dbReference>
<dbReference type="EMBL" id="BAAARV010000138">
    <property type="protein sequence ID" value="GAA2394420.1"/>
    <property type="molecule type" value="Genomic_DNA"/>
</dbReference>
<dbReference type="SMART" id="SM00347">
    <property type="entry name" value="HTH_MARR"/>
    <property type="match status" value="1"/>
</dbReference>
<dbReference type="PROSITE" id="PS50995">
    <property type="entry name" value="HTH_MARR_2"/>
    <property type="match status" value="1"/>
</dbReference>
<proteinExistence type="predicted"/>
<dbReference type="SUPFAM" id="SSF46785">
    <property type="entry name" value="Winged helix' DNA-binding domain"/>
    <property type="match status" value="1"/>
</dbReference>
<dbReference type="PANTHER" id="PTHR33164:SF94">
    <property type="entry name" value="TRANSCRIPTIONAL REGULATORY PROTEIN-RELATED"/>
    <property type="match status" value="1"/>
</dbReference>
<sequence length="174" mass="18399">MPKDARPLDAGIAAPEAVEALLAASRALVGIAARSLADIDPDVTLPQYRALVVLAARGPQRVADISAELQVAASTGTRMCDRLVRKGLARRSRPASDRRVVRLTLTAAGRRLVQQVTDSRREHLAAVVAATADVWHPAVAPALRAFAAASGEVPEGEWWLGFPSVDEEAEPADA</sequence>
<name>A0ABN3I5A6_9ACTN</name>
<keyword evidence="3" id="KW-1185">Reference proteome</keyword>
<dbReference type="InterPro" id="IPR000835">
    <property type="entry name" value="HTH_MarR-typ"/>
</dbReference>
<dbReference type="PRINTS" id="PR00598">
    <property type="entry name" value="HTHMARR"/>
</dbReference>
<reference evidence="2 3" key="1">
    <citation type="journal article" date="2019" name="Int. J. Syst. Evol. Microbiol.">
        <title>The Global Catalogue of Microorganisms (GCM) 10K type strain sequencing project: providing services to taxonomists for standard genome sequencing and annotation.</title>
        <authorList>
            <consortium name="The Broad Institute Genomics Platform"/>
            <consortium name="The Broad Institute Genome Sequencing Center for Infectious Disease"/>
            <person name="Wu L."/>
            <person name="Ma J."/>
        </authorList>
    </citation>
    <scope>NUCLEOTIDE SEQUENCE [LARGE SCALE GENOMIC DNA]</scope>
    <source>
        <strain evidence="2 3">JCM 3272</strain>
    </source>
</reference>
<dbReference type="InterPro" id="IPR036388">
    <property type="entry name" value="WH-like_DNA-bd_sf"/>
</dbReference>
<dbReference type="Pfam" id="PF01047">
    <property type="entry name" value="MarR"/>
    <property type="match status" value="1"/>
</dbReference>
<feature type="domain" description="HTH marR-type" evidence="1">
    <location>
        <begin position="14"/>
        <end position="148"/>
    </location>
</feature>
<comment type="caution">
    <text evidence="2">The sequence shown here is derived from an EMBL/GenBank/DDBJ whole genome shotgun (WGS) entry which is preliminary data.</text>
</comment>
<evidence type="ECO:0000313" key="2">
    <source>
        <dbReference type="EMBL" id="GAA2394420.1"/>
    </source>
</evidence>
<evidence type="ECO:0000259" key="1">
    <source>
        <dbReference type="PROSITE" id="PS50995"/>
    </source>
</evidence>
<dbReference type="Proteomes" id="UP001501444">
    <property type="component" value="Unassembled WGS sequence"/>
</dbReference>
<gene>
    <name evidence="2" type="ORF">GCM10010170_108380</name>
</gene>
<dbReference type="PANTHER" id="PTHR33164">
    <property type="entry name" value="TRANSCRIPTIONAL REGULATOR, MARR FAMILY"/>
    <property type="match status" value="1"/>
</dbReference>
<dbReference type="InterPro" id="IPR036390">
    <property type="entry name" value="WH_DNA-bd_sf"/>
</dbReference>
<dbReference type="Gene3D" id="1.10.10.10">
    <property type="entry name" value="Winged helix-like DNA-binding domain superfamily/Winged helix DNA-binding domain"/>
    <property type="match status" value="1"/>
</dbReference>
<evidence type="ECO:0000313" key="3">
    <source>
        <dbReference type="Proteomes" id="UP001501444"/>
    </source>
</evidence>
<protein>
    <recommendedName>
        <fullName evidence="1">HTH marR-type domain-containing protein</fullName>
    </recommendedName>
</protein>
<dbReference type="RefSeq" id="WP_344620624.1">
    <property type="nucleotide sequence ID" value="NZ_BAAARV010000138.1"/>
</dbReference>
<organism evidence="2 3">
    <name type="scientific">Dactylosporangium salmoneum</name>
    <dbReference type="NCBI Taxonomy" id="53361"/>
    <lineage>
        <taxon>Bacteria</taxon>
        <taxon>Bacillati</taxon>
        <taxon>Actinomycetota</taxon>
        <taxon>Actinomycetes</taxon>
        <taxon>Micromonosporales</taxon>
        <taxon>Micromonosporaceae</taxon>
        <taxon>Dactylosporangium</taxon>
    </lineage>
</organism>